<dbReference type="InterPro" id="IPR013154">
    <property type="entry name" value="ADH-like_N"/>
</dbReference>
<feature type="domain" description="Enoyl reductase (ER)" evidence="6">
    <location>
        <begin position="8"/>
        <end position="351"/>
    </location>
</feature>
<dbReference type="SUPFAM" id="SSF50129">
    <property type="entry name" value="GroES-like"/>
    <property type="match status" value="1"/>
</dbReference>
<keyword evidence="8" id="KW-1185">Reference proteome</keyword>
<comment type="similarity">
    <text evidence="5">Belongs to the zinc-containing alcohol dehydrogenase family.</text>
</comment>
<sequence>MRAVVYQGARQVSVENVDDPTIEAPTDVVARVRLSSICGSDLYLYRGEAGDLAIPGRTSLGHELAGEVVEVGSNVSRFRVGDRITVPYSISCGTCFFCRAGQTAHCETTGKAIYGFGVGFGDMGGTQAEYVRIPLADAHAEPVPESITDEQALFLSCNLPAAVHAVSEVPLTGSSSVAVLGCGPTGLLAVQLLLRRGPAQLIALDEDPARLQQAEKLGAHPVSTSDGDPVEAVKELTSGRGVDAVVEFVGRGPAFTTAVGITRPGGTISGGGVYLEQDHPVSLFTMYLNNLRIQLNGFSNARTALWDALRLIETSAVDPTALVTHRLPLGDAAEAYRLFDTHDDGALKQVLQVP</sequence>
<dbReference type="InterPro" id="IPR011032">
    <property type="entry name" value="GroES-like_sf"/>
</dbReference>
<dbReference type="HOGENOM" id="CLU_026673_11_3_11"/>
<evidence type="ECO:0000256" key="2">
    <source>
        <dbReference type="ARBA" id="ARBA00022723"/>
    </source>
</evidence>
<evidence type="ECO:0000313" key="8">
    <source>
        <dbReference type="Proteomes" id="UP000007809"/>
    </source>
</evidence>
<dbReference type="Pfam" id="PF08240">
    <property type="entry name" value="ADH_N"/>
    <property type="match status" value="1"/>
</dbReference>
<evidence type="ECO:0000313" key="7">
    <source>
        <dbReference type="EMBL" id="AEA28166.1"/>
    </source>
</evidence>
<dbReference type="OrthoDB" id="241504at2"/>
<dbReference type="Gene3D" id="3.90.180.10">
    <property type="entry name" value="Medium-chain alcohol dehydrogenases, catalytic domain"/>
    <property type="match status" value="1"/>
</dbReference>
<dbReference type="InterPro" id="IPR013149">
    <property type="entry name" value="ADH-like_C"/>
</dbReference>
<accession>F4CK60</accession>
<dbReference type="Gene3D" id="3.40.50.720">
    <property type="entry name" value="NAD(P)-binding Rossmann-like Domain"/>
    <property type="match status" value="1"/>
</dbReference>
<keyword evidence="4" id="KW-0560">Oxidoreductase</keyword>
<keyword evidence="2 5" id="KW-0479">Metal-binding</keyword>
<evidence type="ECO:0000256" key="4">
    <source>
        <dbReference type="ARBA" id="ARBA00023002"/>
    </source>
</evidence>
<dbReference type="GO" id="GO:0008270">
    <property type="term" value="F:zinc ion binding"/>
    <property type="evidence" value="ECO:0007669"/>
    <property type="project" value="InterPro"/>
</dbReference>
<organism evidence="7 8">
    <name type="scientific">Pseudonocardia dioxanivorans (strain ATCC 55486 / DSM 44775 / JCM 13855 / CB1190)</name>
    <dbReference type="NCBI Taxonomy" id="675635"/>
    <lineage>
        <taxon>Bacteria</taxon>
        <taxon>Bacillati</taxon>
        <taxon>Actinomycetota</taxon>
        <taxon>Actinomycetes</taxon>
        <taxon>Pseudonocardiales</taxon>
        <taxon>Pseudonocardiaceae</taxon>
        <taxon>Pseudonocardia</taxon>
    </lineage>
</organism>
<dbReference type="eggNOG" id="COG1063">
    <property type="taxonomic scope" value="Bacteria"/>
</dbReference>
<dbReference type="STRING" id="675635.Psed_6057"/>
<name>F4CK60_PSEUX</name>
<dbReference type="InterPro" id="IPR020843">
    <property type="entry name" value="ER"/>
</dbReference>
<evidence type="ECO:0000256" key="5">
    <source>
        <dbReference type="RuleBase" id="RU361277"/>
    </source>
</evidence>
<evidence type="ECO:0000256" key="3">
    <source>
        <dbReference type="ARBA" id="ARBA00022833"/>
    </source>
</evidence>
<dbReference type="GO" id="GO:0016491">
    <property type="term" value="F:oxidoreductase activity"/>
    <property type="evidence" value="ECO:0007669"/>
    <property type="project" value="UniProtKB-KW"/>
</dbReference>
<proteinExistence type="inferred from homology"/>
<comment type="cofactor">
    <cofactor evidence="1 5">
        <name>Zn(2+)</name>
        <dbReference type="ChEBI" id="CHEBI:29105"/>
    </cofactor>
</comment>
<dbReference type="SUPFAM" id="SSF51735">
    <property type="entry name" value="NAD(P)-binding Rossmann-fold domains"/>
    <property type="match status" value="1"/>
</dbReference>
<keyword evidence="3 5" id="KW-0862">Zinc</keyword>
<evidence type="ECO:0000259" key="6">
    <source>
        <dbReference type="SMART" id="SM00829"/>
    </source>
</evidence>
<dbReference type="RefSeq" id="WP_013678057.1">
    <property type="nucleotide sequence ID" value="NC_015312.1"/>
</dbReference>
<dbReference type="EMBL" id="CP002593">
    <property type="protein sequence ID" value="AEA28166.1"/>
    <property type="molecule type" value="Genomic_DNA"/>
</dbReference>
<dbReference type="PROSITE" id="PS00059">
    <property type="entry name" value="ADH_ZINC"/>
    <property type="match status" value="1"/>
</dbReference>
<dbReference type="PANTHER" id="PTHR42813:SF2">
    <property type="entry name" value="DEHYDROGENASE, ZINC-CONTAINING, PUTATIVE (AFU_ORTHOLOGUE AFUA_2G02810)-RELATED"/>
    <property type="match status" value="1"/>
</dbReference>
<protein>
    <submittedName>
        <fullName evidence="7">Alcohol dehydrogenase GroES domain protein</fullName>
    </submittedName>
</protein>
<dbReference type="SMART" id="SM00829">
    <property type="entry name" value="PKS_ER"/>
    <property type="match status" value="1"/>
</dbReference>
<gene>
    <name evidence="7" type="ordered locus">Psed_6057</name>
</gene>
<dbReference type="InterPro" id="IPR036291">
    <property type="entry name" value="NAD(P)-bd_dom_sf"/>
</dbReference>
<dbReference type="AlphaFoldDB" id="F4CK60"/>
<dbReference type="Proteomes" id="UP000007809">
    <property type="component" value="Chromosome"/>
</dbReference>
<dbReference type="KEGG" id="pdx:Psed_6057"/>
<reference evidence="7 8" key="1">
    <citation type="journal article" date="2011" name="J. Bacteriol.">
        <title>Genome sequence of the 1,4-dioxane-degrading Pseudonocardia dioxanivorans strain CB1190.</title>
        <authorList>
            <person name="Sales C.M."/>
            <person name="Mahendra S."/>
            <person name="Grostern A."/>
            <person name="Parales R.E."/>
            <person name="Goodwin L.A."/>
            <person name="Woyke T."/>
            <person name="Nolan M."/>
            <person name="Lapidus A."/>
            <person name="Chertkov O."/>
            <person name="Ovchinnikova G."/>
            <person name="Sczyrba A."/>
            <person name="Alvarez-Cohen L."/>
        </authorList>
    </citation>
    <scope>NUCLEOTIDE SEQUENCE [LARGE SCALE GENOMIC DNA]</scope>
    <source>
        <strain evidence="8">ATCC 55486 / DSM 44775 / JCM 13855 / CB1190</strain>
    </source>
</reference>
<dbReference type="PANTHER" id="PTHR42813">
    <property type="entry name" value="ZINC-TYPE ALCOHOL DEHYDROGENASE-LIKE"/>
    <property type="match status" value="1"/>
</dbReference>
<dbReference type="Pfam" id="PF00107">
    <property type="entry name" value="ADH_zinc_N"/>
    <property type="match status" value="1"/>
</dbReference>
<evidence type="ECO:0000256" key="1">
    <source>
        <dbReference type="ARBA" id="ARBA00001947"/>
    </source>
</evidence>
<dbReference type="InterPro" id="IPR002328">
    <property type="entry name" value="ADH_Zn_CS"/>
</dbReference>